<evidence type="ECO:0000313" key="3">
    <source>
        <dbReference type="Proteomes" id="UP001283361"/>
    </source>
</evidence>
<feature type="compositionally biased region" description="Polar residues" evidence="1">
    <location>
        <begin position="87"/>
        <end position="96"/>
    </location>
</feature>
<feature type="region of interest" description="Disordered" evidence="1">
    <location>
        <begin position="83"/>
        <end position="102"/>
    </location>
</feature>
<name>A0AAE1ECY2_9GAST</name>
<comment type="caution">
    <text evidence="2">The sequence shown here is derived from an EMBL/GenBank/DDBJ whole genome shotgun (WGS) entry which is preliminary data.</text>
</comment>
<evidence type="ECO:0000313" key="2">
    <source>
        <dbReference type="EMBL" id="KAK3802352.1"/>
    </source>
</evidence>
<dbReference type="Proteomes" id="UP001283361">
    <property type="component" value="Unassembled WGS sequence"/>
</dbReference>
<keyword evidence="3" id="KW-1185">Reference proteome</keyword>
<evidence type="ECO:0000256" key="1">
    <source>
        <dbReference type="SAM" id="MobiDB-lite"/>
    </source>
</evidence>
<feature type="region of interest" description="Disordered" evidence="1">
    <location>
        <begin position="15"/>
        <end position="44"/>
    </location>
</feature>
<proteinExistence type="predicted"/>
<reference evidence="2" key="1">
    <citation type="journal article" date="2023" name="G3 (Bethesda)">
        <title>A reference genome for the long-term kleptoplast-retaining sea slug Elysia crispata morphotype clarki.</title>
        <authorList>
            <person name="Eastman K.E."/>
            <person name="Pendleton A.L."/>
            <person name="Shaikh M.A."/>
            <person name="Suttiyut T."/>
            <person name="Ogas R."/>
            <person name="Tomko P."/>
            <person name="Gavelis G."/>
            <person name="Widhalm J.R."/>
            <person name="Wisecaver J.H."/>
        </authorList>
    </citation>
    <scope>NUCLEOTIDE SEQUENCE</scope>
    <source>
        <strain evidence="2">ECLA1</strain>
    </source>
</reference>
<dbReference type="EMBL" id="JAWDGP010000241">
    <property type="protein sequence ID" value="KAK3802352.1"/>
    <property type="molecule type" value="Genomic_DNA"/>
</dbReference>
<accession>A0AAE1ECY2</accession>
<protein>
    <submittedName>
        <fullName evidence="2">Uncharacterized protein</fullName>
    </submittedName>
</protein>
<sequence length="119" mass="13555">MRACLPQRLQWAEIESRHGHQEEDSFTGRVALEPSARGVKTGSPALDRRAVTLPVWHSRPGKMAVYTNPAKRLNLQAQQCMPDDLYNSPSRSQVSRLTRESNRRSYTAKRIINWGSLPK</sequence>
<gene>
    <name evidence="2" type="ORF">RRG08_034499</name>
</gene>
<organism evidence="2 3">
    <name type="scientific">Elysia crispata</name>
    <name type="common">lettuce slug</name>
    <dbReference type="NCBI Taxonomy" id="231223"/>
    <lineage>
        <taxon>Eukaryota</taxon>
        <taxon>Metazoa</taxon>
        <taxon>Spiralia</taxon>
        <taxon>Lophotrochozoa</taxon>
        <taxon>Mollusca</taxon>
        <taxon>Gastropoda</taxon>
        <taxon>Heterobranchia</taxon>
        <taxon>Euthyneura</taxon>
        <taxon>Panpulmonata</taxon>
        <taxon>Sacoglossa</taxon>
        <taxon>Placobranchoidea</taxon>
        <taxon>Plakobranchidae</taxon>
        <taxon>Elysia</taxon>
    </lineage>
</organism>
<dbReference type="AlphaFoldDB" id="A0AAE1ECY2"/>